<dbReference type="SMART" id="SM00256">
    <property type="entry name" value="FBOX"/>
    <property type="match status" value="1"/>
</dbReference>
<proteinExistence type="predicted"/>
<feature type="domain" description="F-box" evidence="1">
    <location>
        <begin position="15"/>
        <end position="68"/>
    </location>
</feature>
<gene>
    <name evidence="2" type="ORF">DVH24_027005</name>
</gene>
<organism evidence="2 3">
    <name type="scientific">Malus domestica</name>
    <name type="common">Apple</name>
    <name type="synonym">Pyrus malus</name>
    <dbReference type="NCBI Taxonomy" id="3750"/>
    <lineage>
        <taxon>Eukaryota</taxon>
        <taxon>Viridiplantae</taxon>
        <taxon>Streptophyta</taxon>
        <taxon>Embryophyta</taxon>
        <taxon>Tracheophyta</taxon>
        <taxon>Spermatophyta</taxon>
        <taxon>Magnoliopsida</taxon>
        <taxon>eudicotyledons</taxon>
        <taxon>Gunneridae</taxon>
        <taxon>Pentapetalae</taxon>
        <taxon>rosids</taxon>
        <taxon>fabids</taxon>
        <taxon>Rosales</taxon>
        <taxon>Rosaceae</taxon>
        <taxon>Amygdaloideae</taxon>
        <taxon>Maleae</taxon>
        <taxon>Malus</taxon>
    </lineage>
</organism>
<evidence type="ECO:0000313" key="3">
    <source>
        <dbReference type="Proteomes" id="UP000290289"/>
    </source>
</evidence>
<dbReference type="SMART" id="SM00579">
    <property type="entry name" value="FBD"/>
    <property type="match status" value="1"/>
</dbReference>
<sequence>MVQMGSMPKPQERVSDRISALPNEVLCHILSFLPTKYVVRTTVLSKKWNNIWTSVPNLYFCDDDYPNVNAFISFVDHVLDSPDLSRIQKFRLRCDHDYFEPPPIDRWIHSAIRRKVVELDLCVSHLDPDDNLELPQTNFMCETLEVLKLQFHFIAHPLTSRCFPNLKFLYVLIHHPDIESVKNVLSYLPVLEGLRIGGSLDDYDVESLDINISAPALKTLAICLEFDDYDEEFKICIEAPKLESLDVQLLTSLLNFSLLIKENLIVKANVDLSYTEMPNSDIADVEDILLYAEEPDRAIALLRNVSNVKYLSLSSHSLEGDLPAFDNLNQLKLVFYNCGYWRFLTNLLERSPNLEYLVFEHKDCTICNVEDFRHEFIPPEVVPISLSSQLKTININRFKGRRGEMELVKYLLKNGGVLNKMTIDASGNTNRPHARTKALSKEVSLFQRGSKTCQVEIRFGIS</sequence>
<dbReference type="Gene3D" id="1.20.1280.50">
    <property type="match status" value="1"/>
</dbReference>
<dbReference type="PROSITE" id="PS50181">
    <property type="entry name" value="FBOX"/>
    <property type="match status" value="1"/>
</dbReference>
<dbReference type="AlphaFoldDB" id="A0A498IL83"/>
<dbReference type="InterPro" id="IPR050232">
    <property type="entry name" value="FBL13/AtMIF1-like"/>
</dbReference>
<name>A0A498IL83_MALDO</name>
<dbReference type="InterPro" id="IPR001810">
    <property type="entry name" value="F-box_dom"/>
</dbReference>
<dbReference type="SUPFAM" id="SSF52047">
    <property type="entry name" value="RNI-like"/>
    <property type="match status" value="1"/>
</dbReference>
<dbReference type="InterPro" id="IPR053781">
    <property type="entry name" value="F-box_AtFBL13-like"/>
</dbReference>
<dbReference type="InterPro" id="IPR036047">
    <property type="entry name" value="F-box-like_dom_sf"/>
</dbReference>
<dbReference type="CDD" id="cd22160">
    <property type="entry name" value="F-box_AtFBL13-like"/>
    <property type="match status" value="1"/>
</dbReference>
<evidence type="ECO:0000259" key="1">
    <source>
        <dbReference type="PROSITE" id="PS50181"/>
    </source>
</evidence>
<dbReference type="Proteomes" id="UP000290289">
    <property type="component" value="Chromosome 11"/>
</dbReference>
<comment type="caution">
    <text evidence="2">The sequence shown here is derived from an EMBL/GenBank/DDBJ whole genome shotgun (WGS) entry which is preliminary data.</text>
</comment>
<dbReference type="InterPro" id="IPR032675">
    <property type="entry name" value="LRR_dom_sf"/>
</dbReference>
<dbReference type="Pfam" id="PF08387">
    <property type="entry name" value="FBD"/>
    <property type="match status" value="1"/>
</dbReference>
<dbReference type="Gene3D" id="3.80.10.10">
    <property type="entry name" value="Ribonuclease Inhibitor"/>
    <property type="match status" value="1"/>
</dbReference>
<dbReference type="InterPro" id="IPR055411">
    <property type="entry name" value="LRR_FXL15/At3g58940/PEG3-like"/>
</dbReference>
<dbReference type="Pfam" id="PF24758">
    <property type="entry name" value="LRR_At5g56370"/>
    <property type="match status" value="1"/>
</dbReference>
<protein>
    <recommendedName>
        <fullName evidence="1">F-box domain-containing protein</fullName>
    </recommendedName>
</protein>
<dbReference type="SUPFAM" id="SSF81383">
    <property type="entry name" value="F-box domain"/>
    <property type="match status" value="1"/>
</dbReference>
<dbReference type="InterPro" id="IPR006566">
    <property type="entry name" value="FBD"/>
</dbReference>
<accession>A0A498IL83</accession>
<keyword evidence="3" id="KW-1185">Reference proteome</keyword>
<evidence type="ECO:0000313" key="2">
    <source>
        <dbReference type="EMBL" id="RXH84106.1"/>
    </source>
</evidence>
<reference evidence="2 3" key="1">
    <citation type="submission" date="2018-10" db="EMBL/GenBank/DDBJ databases">
        <title>A high-quality apple genome assembly.</title>
        <authorList>
            <person name="Hu J."/>
        </authorList>
    </citation>
    <scope>NUCLEOTIDE SEQUENCE [LARGE SCALE GENOMIC DNA]</scope>
    <source>
        <strain evidence="3">cv. HFTH1</strain>
        <tissue evidence="2">Young leaf</tissue>
    </source>
</reference>
<dbReference type="PANTHER" id="PTHR31900">
    <property type="entry name" value="F-BOX/RNI SUPERFAMILY PROTEIN-RELATED"/>
    <property type="match status" value="1"/>
</dbReference>
<dbReference type="Pfam" id="PF00646">
    <property type="entry name" value="F-box"/>
    <property type="match status" value="1"/>
</dbReference>
<dbReference type="EMBL" id="RDQH01000337">
    <property type="protein sequence ID" value="RXH84106.1"/>
    <property type="molecule type" value="Genomic_DNA"/>
</dbReference>
<dbReference type="PANTHER" id="PTHR31900:SF34">
    <property type="entry name" value="EMB|CAB62440.1-RELATED"/>
    <property type="match status" value="1"/>
</dbReference>